<organism evidence="1 2">
    <name type="scientific">Coniophora puteana (strain RWD-64-598)</name>
    <name type="common">Brown rot fungus</name>
    <dbReference type="NCBI Taxonomy" id="741705"/>
    <lineage>
        <taxon>Eukaryota</taxon>
        <taxon>Fungi</taxon>
        <taxon>Dikarya</taxon>
        <taxon>Basidiomycota</taxon>
        <taxon>Agaricomycotina</taxon>
        <taxon>Agaricomycetes</taxon>
        <taxon>Agaricomycetidae</taxon>
        <taxon>Boletales</taxon>
        <taxon>Coniophorineae</taxon>
        <taxon>Coniophoraceae</taxon>
        <taxon>Coniophora</taxon>
    </lineage>
</organism>
<protein>
    <recommendedName>
        <fullName evidence="3">F-box domain-containing protein</fullName>
    </recommendedName>
</protein>
<evidence type="ECO:0000313" key="1">
    <source>
        <dbReference type="EMBL" id="EIW74664.1"/>
    </source>
</evidence>
<sequence>MENASALHIPELVRLIAQMFDMQRDTAALIATSRFFYRVAWDLLWRHIPSPLTVLSVLPSETLVSKSGHLGETLSISRYLRDDEWERLGKLASCVQAIGTSEYPPSPHPQDISGTYLLETLHNPRFIFPKLTEVHWHMDLAHSYELLVRLLNPSLSTLAIHTYPQPDTSISALPLLVPRLQHFTLGAEDEDPAPLSSALVSWNELRSVQCGAIDAQAMWHLAVSTQLESAHFAVHPRGVDAFSSRLASNPPSNAISFPQASYLRFVHYPMHEVGNEPHQPILTKFLGCIRIAPVTLELEVWPVLWPDSMLNLFTAISQHCDPGRLSRLAVFEVPNEPYNIYTDEEYALSFHDLAPLSALPNLANVSFDTRRRVTLNDEQLLALAQFWPQLEELKINETTGWGSPHVPHVTFGGLRDFLQLRPRLRSLALALDTTSIEFMDFDNAKVLDTELDVLDVLDSVPVAEQSDAVASVLCRIAPRLSFLHSWQNDLTVLDEAEDSEAWWDDVVLAIRMHRARAKDDRPRVLGWTPESGK</sequence>
<accession>R7SHY7</accession>
<dbReference type="InterPro" id="IPR032675">
    <property type="entry name" value="LRR_dom_sf"/>
</dbReference>
<reference evidence="2" key="1">
    <citation type="journal article" date="2012" name="Science">
        <title>The Paleozoic origin of enzymatic lignin decomposition reconstructed from 31 fungal genomes.</title>
        <authorList>
            <person name="Floudas D."/>
            <person name="Binder M."/>
            <person name="Riley R."/>
            <person name="Barry K."/>
            <person name="Blanchette R.A."/>
            <person name="Henrissat B."/>
            <person name="Martinez A.T."/>
            <person name="Otillar R."/>
            <person name="Spatafora J.W."/>
            <person name="Yadav J.S."/>
            <person name="Aerts A."/>
            <person name="Benoit I."/>
            <person name="Boyd A."/>
            <person name="Carlson A."/>
            <person name="Copeland A."/>
            <person name="Coutinho P.M."/>
            <person name="de Vries R.P."/>
            <person name="Ferreira P."/>
            <person name="Findley K."/>
            <person name="Foster B."/>
            <person name="Gaskell J."/>
            <person name="Glotzer D."/>
            <person name="Gorecki P."/>
            <person name="Heitman J."/>
            <person name="Hesse C."/>
            <person name="Hori C."/>
            <person name="Igarashi K."/>
            <person name="Jurgens J.A."/>
            <person name="Kallen N."/>
            <person name="Kersten P."/>
            <person name="Kohler A."/>
            <person name="Kuees U."/>
            <person name="Kumar T.K.A."/>
            <person name="Kuo A."/>
            <person name="LaButti K."/>
            <person name="Larrondo L.F."/>
            <person name="Lindquist E."/>
            <person name="Ling A."/>
            <person name="Lombard V."/>
            <person name="Lucas S."/>
            <person name="Lundell T."/>
            <person name="Martin R."/>
            <person name="McLaughlin D.J."/>
            <person name="Morgenstern I."/>
            <person name="Morin E."/>
            <person name="Murat C."/>
            <person name="Nagy L.G."/>
            <person name="Nolan M."/>
            <person name="Ohm R.A."/>
            <person name="Patyshakuliyeva A."/>
            <person name="Rokas A."/>
            <person name="Ruiz-Duenas F.J."/>
            <person name="Sabat G."/>
            <person name="Salamov A."/>
            <person name="Samejima M."/>
            <person name="Schmutz J."/>
            <person name="Slot J.C."/>
            <person name="St John F."/>
            <person name="Stenlid J."/>
            <person name="Sun H."/>
            <person name="Sun S."/>
            <person name="Syed K."/>
            <person name="Tsang A."/>
            <person name="Wiebenga A."/>
            <person name="Young D."/>
            <person name="Pisabarro A."/>
            <person name="Eastwood D.C."/>
            <person name="Martin F."/>
            <person name="Cullen D."/>
            <person name="Grigoriev I.V."/>
            <person name="Hibbett D.S."/>
        </authorList>
    </citation>
    <scope>NUCLEOTIDE SEQUENCE [LARGE SCALE GENOMIC DNA]</scope>
    <source>
        <strain evidence="2">RWD-64-598 SS2</strain>
    </source>
</reference>
<dbReference type="KEGG" id="cput:CONPUDRAFT_159956"/>
<dbReference type="EMBL" id="JH711591">
    <property type="protein sequence ID" value="EIW74664.1"/>
    <property type="molecule type" value="Genomic_DNA"/>
</dbReference>
<dbReference type="OMA" id="IMCEMRR"/>
<dbReference type="Gene3D" id="3.80.10.10">
    <property type="entry name" value="Ribonuclease Inhibitor"/>
    <property type="match status" value="1"/>
</dbReference>
<keyword evidence="2" id="KW-1185">Reference proteome</keyword>
<dbReference type="GeneID" id="19204211"/>
<dbReference type="RefSeq" id="XP_007775261.1">
    <property type="nucleotide sequence ID" value="XM_007777071.1"/>
</dbReference>
<dbReference type="Proteomes" id="UP000053558">
    <property type="component" value="Unassembled WGS sequence"/>
</dbReference>
<proteinExistence type="predicted"/>
<evidence type="ECO:0000313" key="2">
    <source>
        <dbReference type="Proteomes" id="UP000053558"/>
    </source>
</evidence>
<dbReference type="OrthoDB" id="2673757at2759"/>
<evidence type="ECO:0008006" key="3">
    <source>
        <dbReference type="Google" id="ProtNLM"/>
    </source>
</evidence>
<gene>
    <name evidence="1" type="ORF">CONPUDRAFT_159956</name>
</gene>
<dbReference type="AlphaFoldDB" id="R7SHY7"/>
<name>R7SHY7_CONPW</name>